<dbReference type="Proteomes" id="UP000299211">
    <property type="component" value="Unassembled WGS sequence"/>
</dbReference>
<protein>
    <submittedName>
        <fullName evidence="1">Uncharacterized protein</fullName>
    </submittedName>
</protein>
<proteinExistence type="predicted"/>
<accession>A0A4D4N6T7</accession>
<sequence>MESLVQVVAPSVSHVAGLQQTCLLGDLLHQRVIRAAEPELRSGDGIARQMPAYVESMLLIHH</sequence>
<dbReference type="EMBL" id="BJHY01000002">
    <property type="protein sequence ID" value="GDY80282.1"/>
    <property type="molecule type" value="Genomic_DNA"/>
</dbReference>
<name>A0A4D4N6T7_STRAX</name>
<reference evidence="1 2" key="1">
    <citation type="submission" date="2019-04" db="EMBL/GenBank/DDBJ databases">
        <title>Draft genome sequences of Streptomyces avermitilis ATCC 31267.</title>
        <authorList>
            <person name="Komaki H."/>
            <person name="Tamura T."/>
            <person name="Hosoyama A."/>
        </authorList>
    </citation>
    <scope>NUCLEOTIDE SEQUENCE [LARGE SCALE GENOMIC DNA]</scope>
    <source>
        <strain evidence="1 2">ATCC 31267</strain>
    </source>
</reference>
<evidence type="ECO:0000313" key="1">
    <source>
        <dbReference type="EMBL" id="GDY80282.1"/>
    </source>
</evidence>
<evidence type="ECO:0000313" key="2">
    <source>
        <dbReference type="Proteomes" id="UP000299211"/>
    </source>
</evidence>
<dbReference type="AlphaFoldDB" id="A0A4D4N6T7"/>
<organism evidence="1 2">
    <name type="scientific">Streptomyces avermitilis</name>
    <dbReference type="NCBI Taxonomy" id="33903"/>
    <lineage>
        <taxon>Bacteria</taxon>
        <taxon>Bacillati</taxon>
        <taxon>Actinomycetota</taxon>
        <taxon>Actinomycetes</taxon>
        <taxon>Kitasatosporales</taxon>
        <taxon>Streptomycetaceae</taxon>
        <taxon>Streptomyces</taxon>
    </lineage>
</organism>
<gene>
    <name evidence="1" type="ORF">SAV31267_097670</name>
</gene>
<comment type="caution">
    <text evidence="1">The sequence shown here is derived from an EMBL/GenBank/DDBJ whole genome shotgun (WGS) entry which is preliminary data.</text>
</comment>